<accession>A0ABN3UDL2</accession>
<feature type="domain" description="UspA" evidence="2">
    <location>
        <begin position="141"/>
        <end position="265"/>
    </location>
</feature>
<dbReference type="InterPro" id="IPR006016">
    <property type="entry name" value="UspA"/>
</dbReference>
<dbReference type="Gene3D" id="3.40.50.620">
    <property type="entry name" value="HUPs"/>
    <property type="match status" value="2"/>
</dbReference>
<evidence type="ECO:0000256" key="1">
    <source>
        <dbReference type="ARBA" id="ARBA00008791"/>
    </source>
</evidence>
<comment type="similarity">
    <text evidence="1">Belongs to the universal stress protein A family.</text>
</comment>
<comment type="caution">
    <text evidence="3">The sequence shown here is derived from an EMBL/GenBank/DDBJ whole genome shotgun (WGS) entry which is preliminary data.</text>
</comment>
<evidence type="ECO:0000313" key="4">
    <source>
        <dbReference type="Proteomes" id="UP001501842"/>
    </source>
</evidence>
<evidence type="ECO:0000259" key="2">
    <source>
        <dbReference type="Pfam" id="PF00582"/>
    </source>
</evidence>
<dbReference type="PANTHER" id="PTHR46268">
    <property type="entry name" value="STRESS RESPONSE PROTEIN NHAX"/>
    <property type="match status" value="1"/>
</dbReference>
<dbReference type="InterPro" id="IPR006015">
    <property type="entry name" value="Universal_stress_UspA"/>
</dbReference>
<keyword evidence="4" id="KW-1185">Reference proteome</keyword>
<evidence type="ECO:0000313" key="3">
    <source>
        <dbReference type="EMBL" id="GAA2730831.1"/>
    </source>
</evidence>
<dbReference type="PANTHER" id="PTHR46268:SF6">
    <property type="entry name" value="UNIVERSAL STRESS PROTEIN UP12"/>
    <property type="match status" value="1"/>
</dbReference>
<dbReference type="Proteomes" id="UP001501842">
    <property type="component" value="Unassembled WGS sequence"/>
</dbReference>
<proteinExistence type="inferred from homology"/>
<gene>
    <name evidence="3" type="ORF">GCM10010439_44780</name>
</gene>
<dbReference type="PRINTS" id="PR01438">
    <property type="entry name" value="UNVRSLSTRESS"/>
</dbReference>
<protein>
    <submittedName>
        <fullName evidence="3">Universal stress protein</fullName>
    </submittedName>
</protein>
<dbReference type="SUPFAM" id="SSF52402">
    <property type="entry name" value="Adenine nucleotide alpha hydrolases-like"/>
    <property type="match status" value="2"/>
</dbReference>
<feature type="domain" description="UspA" evidence="2">
    <location>
        <begin position="1"/>
        <end position="132"/>
    </location>
</feature>
<dbReference type="InterPro" id="IPR014729">
    <property type="entry name" value="Rossmann-like_a/b/a_fold"/>
</dbReference>
<dbReference type="Pfam" id="PF00582">
    <property type="entry name" value="Usp"/>
    <property type="match status" value="2"/>
</dbReference>
<name>A0ABN3UDL2_9ACTN</name>
<sequence length="274" mass="29059">MVGVDGSSGAAAALDWAAIEAGRRNAPLLLVHASRLLEPGSMLDEGALDRLRRERLQLLEATRDGILEDLPGLKVELRLEADDPARVLVELSRGALMTVVGTRGAGGFERLLLGSVGLHVAAHGHCPVVVVPRGGEREHGERIVLGVDERHEQSQAISWAFAEAELRGAPLVALHAVGGFGAPGQRIGEQMELAEALAGQRCDHPDLEVEYSLAETSPARALVEASEGAALLVVGARRRRLGFGMVLGRVNHTVLHHSACPVVVVSERSEADED</sequence>
<organism evidence="3 4">
    <name type="scientific">Actinocorallia aurantiaca</name>
    <dbReference type="NCBI Taxonomy" id="46204"/>
    <lineage>
        <taxon>Bacteria</taxon>
        <taxon>Bacillati</taxon>
        <taxon>Actinomycetota</taxon>
        <taxon>Actinomycetes</taxon>
        <taxon>Streptosporangiales</taxon>
        <taxon>Thermomonosporaceae</taxon>
        <taxon>Actinocorallia</taxon>
    </lineage>
</organism>
<reference evidence="3 4" key="1">
    <citation type="journal article" date="2019" name="Int. J. Syst. Evol. Microbiol.">
        <title>The Global Catalogue of Microorganisms (GCM) 10K type strain sequencing project: providing services to taxonomists for standard genome sequencing and annotation.</title>
        <authorList>
            <consortium name="The Broad Institute Genomics Platform"/>
            <consortium name="The Broad Institute Genome Sequencing Center for Infectious Disease"/>
            <person name="Wu L."/>
            <person name="Ma J."/>
        </authorList>
    </citation>
    <scope>NUCLEOTIDE SEQUENCE [LARGE SCALE GENOMIC DNA]</scope>
    <source>
        <strain evidence="3 4">JCM 8201</strain>
    </source>
</reference>
<dbReference type="EMBL" id="BAAATZ010000019">
    <property type="protein sequence ID" value="GAA2730831.1"/>
    <property type="molecule type" value="Genomic_DNA"/>
</dbReference>